<accession>A0AAE3NAL5</accession>
<dbReference type="InterPro" id="IPR029068">
    <property type="entry name" value="Glyas_Bleomycin-R_OHBP_Dase"/>
</dbReference>
<feature type="domain" description="VOC" evidence="1">
    <location>
        <begin position="1"/>
        <end position="127"/>
    </location>
</feature>
<dbReference type="InterPro" id="IPR037523">
    <property type="entry name" value="VOC_core"/>
</dbReference>
<reference evidence="2" key="1">
    <citation type="submission" date="2023-01" db="EMBL/GenBank/DDBJ databases">
        <title>Xenophilus mangrovi sp. nov., isolated from soil of Mangrove nature reserve.</title>
        <authorList>
            <person name="Xu S."/>
            <person name="Liu Z."/>
            <person name="Xu Y."/>
        </authorList>
    </citation>
    <scope>NUCLEOTIDE SEQUENCE</scope>
    <source>
        <strain evidence="2">YW8</strain>
    </source>
</reference>
<evidence type="ECO:0000259" key="1">
    <source>
        <dbReference type="PROSITE" id="PS51819"/>
    </source>
</evidence>
<proteinExistence type="predicted"/>
<name>A0AAE3NAL5_9BURK</name>
<dbReference type="Pfam" id="PF00903">
    <property type="entry name" value="Glyoxalase"/>
    <property type="match status" value="1"/>
</dbReference>
<dbReference type="CDD" id="cd07262">
    <property type="entry name" value="VOC_like"/>
    <property type="match status" value="1"/>
</dbReference>
<dbReference type="PANTHER" id="PTHR35006:SF1">
    <property type="entry name" value="BLL2941 PROTEIN"/>
    <property type="match status" value="1"/>
</dbReference>
<dbReference type="EMBL" id="JAQIPB010000008">
    <property type="protein sequence ID" value="MDA7418008.1"/>
    <property type="molecule type" value="Genomic_DNA"/>
</dbReference>
<dbReference type="PANTHER" id="PTHR35006">
    <property type="entry name" value="GLYOXALASE FAMILY PROTEIN (AFU_ORTHOLOGUE AFUA_5G14830)"/>
    <property type="match status" value="1"/>
</dbReference>
<dbReference type="RefSeq" id="WP_271429243.1">
    <property type="nucleotide sequence ID" value="NZ_JAQIPB010000008.1"/>
</dbReference>
<dbReference type="Gene3D" id="3.10.180.10">
    <property type="entry name" value="2,3-Dihydroxybiphenyl 1,2-Dioxygenase, domain 1"/>
    <property type="match status" value="1"/>
</dbReference>
<dbReference type="AlphaFoldDB" id="A0AAE3NAL5"/>
<keyword evidence="3" id="KW-1185">Reference proteome</keyword>
<evidence type="ECO:0000313" key="2">
    <source>
        <dbReference type="EMBL" id="MDA7418008.1"/>
    </source>
</evidence>
<dbReference type="PROSITE" id="PS51819">
    <property type="entry name" value="VOC"/>
    <property type="match status" value="1"/>
</dbReference>
<gene>
    <name evidence="2" type="ORF">PGB34_16715</name>
</gene>
<comment type="caution">
    <text evidence="2">The sequence shown here is derived from an EMBL/GenBank/DDBJ whole genome shotgun (WGS) entry which is preliminary data.</text>
</comment>
<protein>
    <submittedName>
        <fullName evidence="2">VOC family protein</fullName>
    </submittedName>
</protein>
<dbReference type="InterPro" id="IPR004360">
    <property type="entry name" value="Glyas_Fos-R_dOase_dom"/>
</dbReference>
<dbReference type="Proteomes" id="UP001212602">
    <property type="component" value="Unassembled WGS sequence"/>
</dbReference>
<organism evidence="2 3">
    <name type="scientific">Xenophilus arseniciresistens</name>
    <dbReference type="NCBI Taxonomy" id="1283306"/>
    <lineage>
        <taxon>Bacteria</taxon>
        <taxon>Pseudomonadati</taxon>
        <taxon>Pseudomonadota</taxon>
        <taxon>Betaproteobacteria</taxon>
        <taxon>Burkholderiales</taxon>
        <taxon>Comamonadaceae</taxon>
        <taxon>Xenophilus</taxon>
    </lineage>
</organism>
<evidence type="ECO:0000313" key="3">
    <source>
        <dbReference type="Proteomes" id="UP001212602"/>
    </source>
</evidence>
<sequence>MFSHIFVSVKDFDRALKFYSEVMRVLGNEPRFCEPEKPWAGWHSEGRSRPYFVICKPYDGRPHDPGNGQMIGFMATDRRTVEAAYAVALRNGGISEGLPSLRPEYHAKYYGAYFRDPEGNKICVASHGDE</sequence>
<dbReference type="SUPFAM" id="SSF54593">
    <property type="entry name" value="Glyoxalase/Bleomycin resistance protein/Dihydroxybiphenyl dioxygenase"/>
    <property type="match status" value="1"/>
</dbReference>